<gene>
    <name evidence="5" type="ORF">Hypma_000134</name>
</gene>
<dbReference type="InterPro" id="IPR036291">
    <property type="entry name" value="NAD(P)-bd_dom_sf"/>
</dbReference>
<dbReference type="GO" id="GO:0004312">
    <property type="term" value="F:fatty acid synthase activity"/>
    <property type="evidence" value="ECO:0007669"/>
    <property type="project" value="TreeGrafter"/>
</dbReference>
<dbReference type="Proteomes" id="UP000076154">
    <property type="component" value="Unassembled WGS sequence"/>
</dbReference>
<dbReference type="AlphaFoldDB" id="A0A369K8N8"/>
<dbReference type="PANTHER" id="PTHR43775:SF37">
    <property type="entry name" value="SI:DKEY-61P9.11"/>
    <property type="match status" value="1"/>
</dbReference>
<dbReference type="InterPro" id="IPR057326">
    <property type="entry name" value="KR_dom"/>
</dbReference>
<dbReference type="Gene3D" id="3.40.50.720">
    <property type="entry name" value="NAD(P)-binding Rossmann-like Domain"/>
    <property type="match status" value="1"/>
</dbReference>
<dbReference type="Pfam" id="PF00550">
    <property type="entry name" value="PP-binding"/>
    <property type="match status" value="1"/>
</dbReference>
<dbReference type="InterPro" id="IPR009081">
    <property type="entry name" value="PP-bd_ACP"/>
</dbReference>
<evidence type="ECO:0000313" key="6">
    <source>
        <dbReference type="Proteomes" id="UP000076154"/>
    </source>
</evidence>
<sequence length="273" mass="29560">MFSGIRDAWSCLSTSNIHTAGIVSDATINAVNYQDVERVLGPKVMGAWNLHLVSQELELNLDSFAMLSSISGPLGNPGQAAYVGANSFLDSLAAYRQGIGLRGLSLQLGAWESRMIEGLDLSKTMVQAMSHDEGMPLLIKALSTNDPVQVIANLDMEKLGQNPTISGDPMYRDVLINDPTKNHRPSLAKTVHTKVVAKQKIIEILRNLLELGAGEELELEESLTSCGMDSIAFAQARGHVLKAIGVDIPMLYLSDAYSMNDMISHACKDMTDT</sequence>
<evidence type="ECO:0000256" key="3">
    <source>
        <dbReference type="ARBA" id="ARBA00022553"/>
    </source>
</evidence>
<evidence type="ECO:0000256" key="2">
    <source>
        <dbReference type="ARBA" id="ARBA00022450"/>
    </source>
</evidence>
<reference evidence="5" key="1">
    <citation type="submission" date="2018-04" db="EMBL/GenBank/DDBJ databases">
        <title>Whole genome sequencing of Hypsizygus marmoreus.</title>
        <authorList>
            <person name="Choi I.-G."/>
            <person name="Min B."/>
            <person name="Kim J.-G."/>
            <person name="Kim S."/>
            <person name="Oh Y.-L."/>
            <person name="Kong W.-S."/>
            <person name="Park H."/>
            <person name="Jeong J."/>
            <person name="Song E.-S."/>
        </authorList>
    </citation>
    <scope>NUCLEOTIDE SEQUENCE [LARGE SCALE GENOMIC DNA]</scope>
    <source>
        <strain evidence="5">51987-8</strain>
    </source>
</reference>
<dbReference type="STRING" id="39966.A0A369K8N8"/>
<dbReference type="SMART" id="SM00822">
    <property type="entry name" value="PKS_KR"/>
    <property type="match status" value="1"/>
</dbReference>
<dbReference type="SUPFAM" id="SSF51735">
    <property type="entry name" value="NAD(P)-binding Rossmann-fold domains"/>
    <property type="match status" value="1"/>
</dbReference>
<keyword evidence="3" id="KW-0597">Phosphoprotein</keyword>
<accession>A0A369K8N8</accession>
<dbReference type="Gene3D" id="1.10.1200.10">
    <property type="entry name" value="ACP-like"/>
    <property type="match status" value="1"/>
</dbReference>
<evidence type="ECO:0000259" key="4">
    <source>
        <dbReference type="PROSITE" id="PS50075"/>
    </source>
</evidence>
<dbReference type="InterPro" id="IPR036736">
    <property type="entry name" value="ACP-like_sf"/>
</dbReference>
<dbReference type="InterPro" id="IPR013968">
    <property type="entry name" value="PKS_KR"/>
</dbReference>
<dbReference type="InterPro" id="IPR006162">
    <property type="entry name" value="Ppantetheine_attach_site"/>
</dbReference>
<dbReference type="PANTHER" id="PTHR43775">
    <property type="entry name" value="FATTY ACID SYNTHASE"/>
    <property type="match status" value="1"/>
</dbReference>
<proteinExistence type="predicted"/>
<dbReference type="InParanoid" id="A0A369K8N8"/>
<name>A0A369K8N8_HYPMA</name>
<protein>
    <recommendedName>
        <fullName evidence="4">Carrier domain-containing protein</fullName>
    </recommendedName>
</protein>
<dbReference type="Pfam" id="PF08659">
    <property type="entry name" value="KR"/>
    <property type="match status" value="1"/>
</dbReference>
<feature type="domain" description="Carrier" evidence="4">
    <location>
        <begin position="195"/>
        <end position="270"/>
    </location>
</feature>
<dbReference type="SUPFAM" id="SSF47336">
    <property type="entry name" value="ACP-like"/>
    <property type="match status" value="1"/>
</dbReference>
<dbReference type="OrthoDB" id="5334845at2759"/>
<evidence type="ECO:0000256" key="1">
    <source>
        <dbReference type="ARBA" id="ARBA00005179"/>
    </source>
</evidence>
<dbReference type="GO" id="GO:0006633">
    <property type="term" value="P:fatty acid biosynthetic process"/>
    <property type="evidence" value="ECO:0007669"/>
    <property type="project" value="TreeGrafter"/>
</dbReference>
<dbReference type="EMBL" id="LUEZ02000002">
    <property type="protein sequence ID" value="RDB30951.1"/>
    <property type="molecule type" value="Genomic_DNA"/>
</dbReference>
<dbReference type="InterPro" id="IPR050091">
    <property type="entry name" value="PKS_NRPS_Biosynth_Enz"/>
</dbReference>
<comment type="pathway">
    <text evidence="1">Secondary metabolite biosynthesis.</text>
</comment>
<evidence type="ECO:0000313" key="5">
    <source>
        <dbReference type="EMBL" id="RDB30951.1"/>
    </source>
</evidence>
<organism evidence="5 6">
    <name type="scientific">Hypsizygus marmoreus</name>
    <name type="common">White beech mushroom</name>
    <name type="synonym">Agaricus marmoreus</name>
    <dbReference type="NCBI Taxonomy" id="39966"/>
    <lineage>
        <taxon>Eukaryota</taxon>
        <taxon>Fungi</taxon>
        <taxon>Dikarya</taxon>
        <taxon>Basidiomycota</taxon>
        <taxon>Agaricomycotina</taxon>
        <taxon>Agaricomycetes</taxon>
        <taxon>Agaricomycetidae</taxon>
        <taxon>Agaricales</taxon>
        <taxon>Tricholomatineae</taxon>
        <taxon>Lyophyllaceae</taxon>
        <taxon>Hypsizygus</taxon>
    </lineage>
</organism>
<dbReference type="PROSITE" id="PS00012">
    <property type="entry name" value="PHOSPHOPANTETHEINE"/>
    <property type="match status" value="1"/>
</dbReference>
<keyword evidence="2" id="KW-0596">Phosphopantetheine</keyword>
<comment type="caution">
    <text evidence="5">The sequence shown here is derived from an EMBL/GenBank/DDBJ whole genome shotgun (WGS) entry which is preliminary data.</text>
</comment>
<keyword evidence="6" id="KW-1185">Reference proteome</keyword>
<dbReference type="PROSITE" id="PS50075">
    <property type="entry name" value="CARRIER"/>
    <property type="match status" value="1"/>
</dbReference>